<reference evidence="2" key="1">
    <citation type="submission" date="2022-08" db="EMBL/GenBank/DDBJ databases">
        <authorList>
            <consortium name="DOE Joint Genome Institute"/>
            <person name="Min B."/>
            <person name="Riley R."/>
            <person name="Sierra-Patev S."/>
            <person name="Naranjo-Ortiz M."/>
            <person name="Looney B."/>
            <person name="Konkel Z."/>
            <person name="Slot J.C."/>
            <person name="Sakamoto Y."/>
            <person name="Steenwyk J.L."/>
            <person name="Rokas A."/>
            <person name="Carro J."/>
            <person name="Camarero S."/>
            <person name="Ferreira P."/>
            <person name="Molpeceres G."/>
            <person name="Ruiz-Duenas F.J."/>
            <person name="Serrano A."/>
            <person name="Henrissat B."/>
            <person name="Drula E."/>
            <person name="Hughes K.W."/>
            <person name="Mata J.L."/>
            <person name="Ishikawa N.K."/>
            <person name="Vargas-Isla R."/>
            <person name="Ushijima S."/>
            <person name="Smith C.A."/>
            <person name="Ahrendt S."/>
            <person name="Andreopoulos W."/>
            <person name="He G."/>
            <person name="Labutti K."/>
            <person name="Lipzen A."/>
            <person name="Ng V."/>
            <person name="Sandor L."/>
            <person name="Barry K."/>
            <person name="Martinez A.T."/>
            <person name="Xiao Y."/>
            <person name="Gibbons J.G."/>
            <person name="Terashima K."/>
            <person name="Hibbett D.S."/>
            <person name="Grigoriev I.V."/>
        </authorList>
    </citation>
    <scope>NUCLEOTIDE SEQUENCE</scope>
    <source>
        <strain evidence="2">Sp2 HRB7682 ss15</strain>
    </source>
</reference>
<evidence type="ECO:0000313" key="2">
    <source>
        <dbReference type="EMBL" id="KAJ4492661.1"/>
    </source>
</evidence>
<evidence type="ECO:0000256" key="1">
    <source>
        <dbReference type="SAM" id="Phobius"/>
    </source>
</evidence>
<feature type="transmembrane region" description="Helical" evidence="1">
    <location>
        <begin position="51"/>
        <end position="70"/>
    </location>
</feature>
<comment type="caution">
    <text evidence="2">The sequence shown here is derived from an EMBL/GenBank/DDBJ whole genome shotgun (WGS) entry which is preliminary data.</text>
</comment>
<organism evidence="2 3">
    <name type="scientific">Lentinula lateritia</name>
    <dbReference type="NCBI Taxonomy" id="40482"/>
    <lineage>
        <taxon>Eukaryota</taxon>
        <taxon>Fungi</taxon>
        <taxon>Dikarya</taxon>
        <taxon>Basidiomycota</taxon>
        <taxon>Agaricomycotina</taxon>
        <taxon>Agaricomycetes</taxon>
        <taxon>Agaricomycetidae</taxon>
        <taxon>Agaricales</taxon>
        <taxon>Marasmiineae</taxon>
        <taxon>Omphalotaceae</taxon>
        <taxon>Lentinula</taxon>
    </lineage>
</organism>
<name>A0A9W9AXC2_9AGAR</name>
<dbReference type="AlphaFoldDB" id="A0A9W9AXC2"/>
<gene>
    <name evidence="2" type="ORF">C8J55DRAFT_500898</name>
</gene>
<sequence>MESILLHTALLLALYPSQIANGKSLIILFFCMGLIISVVLFKIAPHSTISFVFLVPCPTVFTVLLCYYPPLRDDCHCTEFFRDPDLSFMHH</sequence>
<reference evidence="2" key="2">
    <citation type="journal article" date="2023" name="Proc. Natl. Acad. Sci. U.S.A.">
        <title>A global phylogenomic analysis of the shiitake genus Lentinula.</title>
        <authorList>
            <person name="Sierra-Patev S."/>
            <person name="Min B."/>
            <person name="Naranjo-Ortiz M."/>
            <person name="Looney B."/>
            <person name="Konkel Z."/>
            <person name="Slot J.C."/>
            <person name="Sakamoto Y."/>
            <person name="Steenwyk J.L."/>
            <person name="Rokas A."/>
            <person name="Carro J."/>
            <person name="Camarero S."/>
            <person name="Ferreira P."/>
            <person name="Molpeceres G."/>
            <person name="Ruiz-Duenas F.J."/>
            <person name="Serrano A."/>
            <person name="Henrissat B."/>
            <person name="Drula E."/>
            <person name="Hughes K.W."/>
            <person name="Mata J.L."/>
            <person name="Ishikawa N.K."/>
            <person name="Vargas-Isla R."/>
            <person name="Ushijima S."/>
            <person name="Smith C.A."/>
            <person name="Donoghue J."/>
            <person name="Ahrendt S."/>
            <person name="Andreopoulos W."/>
            <person name="He G."/>
            <person name="LaButti K."/>
            <person name="Lipzen A."/>
            <person name="Ng V."/>
            <person name="Riley R."/>
            <person name="Sandor L."/>
            <person name="Barry K."/>
            <person name="Martinez A.T."/>
            <person name="Xiao Y."/>
            <person name="Gibbons J.G."/>
            <person name="Terashima K."/>
            <person name="Grigoriev I.V."/>
            <person name="Hibbett D."/>
        </authorList>
    </citation>
    <scope>NUCLEOTIDE SEQUENCE</scope>
    <source>
        <strain evidence="2">Sp2 HRB7682 ss15</strain>
    </source>
</reference>
<proteinExistence type="predicted"/>
<protein>
    <submittedName>
        <fullName evidence="2">Uncharacterized protein</fullName>
    </submittedName>
</protein>
<evidence type="ECO:0000313" key="3">
    <source>
        <dbReference type="Proteomes" id="UP001150238"/>
    </source>
</evidence>
<dbReference type="EMBL" id="JANVFS010000004">
    <property type="protein sequence ID" value="KAJ4492661.1"/>
    <property type="molecule type" value="Genomic_DNA"/>
</dbReference>
<accession>A0A9W9AXC2</accession>
<keyword evidence="1" id="KW-1133">Transmembrane helix</keyword>
<dbReference type="Proteomes" id="UP001150238">
    <property type="component" value="Unassembled WGS sequence"/>
</dbReference>
<keyword evidence="1" id="KW-0472">Membrane</keyword>
<feature type="transmembrane region" description="Helical" evidence="1">
    <location>
        <begin position="26"/>
        <end position="44"/>
    </location>
</feature>
<keyword evidence="1" id="KW-0812">Transmembrane</keyword>